<keyword evidence="1" id="KW-0614">Plasmid</keyword>
<geneLocation type="plasmid" evidence="1">
    <name>pDson03</name>
</geneLocation>
<dbReference type="AlphaFoldDB" id="A0AAU7U877"/>
<dbReference type="KEGG" id="dsc:ABOD76_04180"/>
<dbReference type="EMBL" id="CP158298">
    <property type="protein sequence ID" value="XBV84264.1"/>
    <property type="molecule type" value="Genomic_DNA"/>
</dbReference>
<reference evidence="1" key="1">
    <citation type="submission" date="2024-06" db="EMBL/GenBank/DDBJ databases">
        <title>Draft Genome Sequence of Deinococcus sonorensis Type Strain KR-87, a Biofilm Producing Representative of the Genus Deinococcus.</title>
        <authorList>
            <person name="Boren L.S."/>
            <person name="Grosso R.A."/>
            <person name="Hugenberg-Cox A.N."/>
            <person name="Hill J.T.E."/>
            <person name="Albert C.M."/>
            <person name="Tuohy J.M."/>
        </authorList>
    </citation>
    <scope>NUCLEOTIDE SEQUENCE</scope>
    <source>
        <strain evidence="1">KR-87</strain>
        <plasmid evidence="1">pDson03</plasmid>
    </source>
</reference>
<gene>
    <name evidence="1" type="ORF">ABOD76_04180</name>
</gene>
<accession>A0AAU7U877</accession>
<name>A0AAU7U877_9DEIO</name>
<organism evidence="1">
    <name type="scientific">Deinococcus sonorensis KR-87</name>
    <dbReference type="NCBI Taxonomy" id="694439"/>
    <lineage>
        <taxon>Bacteria</taxon>
        <taxon>Thermotogati</taxon>
        <taxon>Deinococcota</taxon>
        <taxon>Deinococci</taxon>
        <taxon>Deinococcales</taxon>
        <taxon>Deinococcaceae</taxon>
        <taxon>Deinococcus</taxon>
    </lineage>
</organism>
<proteinExistence type="predicted"/>
<evidence type="ECO:0000313" key="1">
    <source>
        <dbReference type="EMBL" id="XBV84264.1"/>
    </source>
</evidence>
<protein>
    <submittedName>
        <fullName evidence="1">Uncharacterized protein</fullName>
    </submittedName>
</protein>
<sequence length="63" mass="6661">MSVTLPAGPSWSTSELRSIVLEVSGPFEGQRRLNRLPVRSAPGSAVALRWSDAGSVCLSCTDT</sequence>
<dbReference type="RefSeq" id="WP_350242300.1">
    <property type="nucleotide sequence ID" value="NZ_CP158298.1"/>
</dbReference>